<feature type="compositionally biased region" description="Polar residues" evidence="1">
    <location>
        <begin position="113"/>
        <end position="130"/>
    </location>
</feature>
<dbReference type="EMBL" id="CP001087">
    <property type="protein sequence ID" value="ACN15030.1"/>
    <property type="molecule type" value="Genomic_DNA"/>
</dbReference>
<feature type="region of interest" description="Disordered" evidence="1">
    <location>
        <begin position="111"/>
        <end position="149"/>
    </location>
</feature>
<protein>
    <submittedName>
        <fullName evidence="2">Uncharacterized protein</fullName>
    </submittedName>
</protein>
<keyword evidence="3" id="KW-1185">Reference proteome</keyword>
<gene>
    <name evidence="2" type="ordered locus">HRM2_19290</name>
</gene>
<evidence type="ECO:0000256" key="1">
    <source>
        <dbReference type="SAM" id="MobiDB-lite"/>
    </source>
</evidence>
<name>C0QC18_DESAH</name>
<dbReference type="KEGG" id="dat:HRM2_19290"/>
<proteinExistence type="predicted"/>
<accession>C0QC18</accession>
<organism evidence="2 3">
    <name type="scientific">Desulforapulum autotrophicum (strain ATCC 43914 / DSM 3382 / VKM B-1955 / HRM2)</name>
    <name type="common">Desulfobacterium autotrophicum</name>
    <dbReference type="NCBI Taxonomy" id="177437"/>
    <lineage>
        <taxon>Bacteria</taxon>
        <taxon>Pseudomonadati</taxon>
        <taxon>Thermodesulfobacteriota</taxon>
        <taxon>Desulfobacteria</taxon>
        <taxon>Desulfobacterales</taxon>
        <taxon>Desulfobacteraceae</taxon>
        <taxon>Desulforapulum</taxon>
    </lineage>
</organism>
<sequence>MSLELCEMDPHYDNEMPPEYQAILDDPIERAKLFEDSEEKEYGLGAYEKIYGPGLGQLSIAKDIESFYGKGILLKMKKDLADSKSPESNIPEGQVSKQLYHEMKCMRDRTKPSKVNNINPENKPQASAPQKKNHVLKSKTTPREKQSGDDYFLKTSRGLIRNPAYREIFCGPETVYQWLWANIARKGWVDTDTYPLKRNYYDKGLLACTMSMRYIAENCSM</sequence>
<dbReference type="HOGENOM" id="CLU_1248951_0_0_7"/>
<evidence type="ECO:0000313" key="3">
    <source>
        <dbReference type="Proteomes" id="UP000000442"/>
    </source>
</evidence>
<dbReference type="RefSeq" id="WP_015903811.1">
    <property type="nucleotide sequence ID" value="NC_012108.1"/>
</dbReference>
<evidence type="ECO:0000313" key="2">
    <source>
        <dbReference type="EMBL" id="ACN15030.1"/>
    </source>
</evidence>
<dbReference type="Proteomes" id="UP000000442">
    <property type="component" value="Chromosome"/>
</dbReference>
<dbReference type="AlphaFoldDB" id="C0QC18"/>
<reference evidence="2 3" key="1">
    <citation type="journal article" date="2009" name="Environ. Microbiol.">
        <title>Genome sequence of Desulfobacterium autotrophicum HRM2, a marine sulfate reducer oxidizing organic carbon completely to carbon dioxide.</title>
        <authorList>
            <person name="Strittmatter A.W."/>
            <person name="Liesegang H."/>
            <person name="Rabus R."/>
            <person name="Decker I."/>
            <person name="Amann J."/>
            <person name="Andres S."/>
            <person name="Henne A."/>
            <person name="Fricke W.F."/>
            <person name="Martinez-Arias R."/>
            <person name="Bartels D."/>
            <person name="Goesmann A."/>
            <person name="Krause L."/>
            <person name="Puehler A."/>
            <person name="Klenk H.P."/>
            <person name="Richter M."/>
            <person name="Schuler M."/>
            <person name="Gloeckner F.O."/>
            <person name="Meyerdierks A."/>
            <person name="Gottschalk G."/>
            <person name="Amann R."/>
        </authorList>
    </citation>
    <scope>NUCLEOTIDE SEQUENCE [LARGE SCALE GENOMIC DNA]</scope>
    <source>
        <strain evidence="3">ATCC 43914 / DSM 3382 / HRM2</strain>
    </source>
</reference>